<dbReference type="Pfam" id="PF20148">
    <property type="entry name" value="DUF6531"/>
    <property type="match status" value="1"/>
</dbReference>
<feature type="region of interest" description="Disordered" evidence="2">
    <location>
        <begin position="2285"/>
        <end position="2305"/>
    </location>
</feature>
<dbReference type="SUPFAM" id="SSF49899">
    <property type="entry name" value="Concanavalin A-like lectins/glucanases"/>
    <property type="match status" value="3"/>
</dbReference>
<dbReference type="Pfam" id="PF25023">
    <property type="entry name" value="TEN_YD-shell"/>
    <property type="match status" value="2"/>
</dbReference>
<name>A0A0L8K9Y3_STRVR</name>
<feature type="region of interest" description="Disordered" evidence="2">
    <location>
        <begin position="1828"/>
        <end position="1859"/>
    </location>
</feature>
<feature type="region of interest" description="Disordered" evidence="2">
    <location>
        <begin position="3284"/>
        <end position="3331"/>
    </location>
</feature>
<dbReference type="InterPro" id="IPR001791">
    <property type="entry name" value="Laminin_G"/>
</dbReference>
<sequence>MAALAGSEGPAAAQTLSAGRMVAGDAPDQRWGSAAGRSHESTGDATSAETSGGRPGHTPTPGELAAVQEPASALVAPTVQRPAVTLTPVPGDAETPRGFDSNTSQELVGERQRTAKTFQNADGTLTTRFFEEPVNFQDSSGVWKPVDTTLKPVPRTGRLGRVVSVSADGWRIAAGETETAFAEFADGGPLVSMKTGSETSVGFAIQRAAHAEGEAEGSTITYRGVLPASDVRFIATGDSVKEVLYLNSVEAPMEWTFPLYTQGLTGSLDASGAVLFKDASGSVRARIPAGWMEDSNLAPNSNQGEISSGVRYDLLDVEGGQALKVSLDSEWLRDPRRVFPVKVDPTVVSVTAVAATSGTFVQYPYNTNFASDTNIKVGTYDAGGHKAAGFLHFASVENSLKNAWVLGASLALYNTWSYSCTARPVTIHPITSAWSESTTSSYPGPATGAALASKSFTHGWRPEGQTAYPCGAAAWEGINLGAAGRQLVDDWTHGRKKNYGLAVKASTTDSYAWKTFGSDDYPNGKPSLDVTWTKYGATYKVGTLITPMTATSEGALQMTVTNRGQETWPANGNYKLRYRLYDAAGKEITDTAKLRWTNLPTSVAPGGSITVNAKIAPLTPATYTIAWTMDDYGTVTFSGAGIPTANVKVEAVNVPPTLTGLAPASGIVTDTLTPTFWASGTDRDRYPKALEYQFEVCEVEGSNTRKNCRLGTRSASAQWNVPAGWLSWSKTYAWYGYVYDGAATSVRPGPSLLTTQVPQPPITSHLGTSDAGRDFGERNGNYATAATDAAIPTVGPELSVTRTYNSQDTRQSNAFGASWSTRWDMRAVPESNNSVLITLSTGTQVRFGRNSDGSYAAPSGSVGVLKAVSTGGWTLRDGAANLHTFDSTGRLTKIADGHGREQLLTYTDGKIARATDALSGRYLAFTWAGSHVVAAETNEVNGADSRLKWTYTYEGDSLIKVCPPSSATACTSYTYEAGSQYRSVVLDASPAGYWRLHEADGEDAASDVPSLTGLNAARYRDVTRSEAGALNNTDNKAARFDGSTSHVELPDSAIGSSTAVSVELWFKTSFASGVLVGFQDSPLSDEESRSNNPVLEIDAQGKLRASFDTVGALQSPMASSKVVSDGQWHHALLSSNGTGQTLYLDGETVGTRVGVVDHKDKTYTYLGTGYSSWGYDGQGAGNRFFNGTIDEAAVYHHAVDAATVREHYAARAGSPRLTGVTLPSGRTNARVTYNSDTGRVTEVIDGAGTWKISEPVYASGSLSYTTAVLGSGPSSYWRLGDNSGAAAHDEIPTGGDGSYQDGVALGQTGTFSVGDDGAAGFDGIEGAIEVPADSFEGATALSVEVWFRTDRPGGVLLGLQNTPLGTTPQMHNPSLLIDVNGKLRGNFWRTTGSGAAVISSTAVTDNEWHHAVIAGGTSGQTLYLDGVKVGSASGAVKPETLAHAYLGAGHSSPGWDGGTTYAIKYFQGALDEAAFYTKELSAQTVLEHYRARNKIVAGNGDQYRAAVTANTPAAYWRLDETSGTQVTSKIAAVNGTGTYTKATLGATGAFGTGDNQAVQFNGDGYAEVPGAGIGTANVSAELWFKTAKPGVLMSNQSAPLAGAATTSGTWTPVLYVGTDGKLHGEYASTGITPSNASPTTVTDNQWHHAAITANAGTQTLYLDGFAVATKANAPVNHQANTRTFLGAGFARTWPSAPADISYFTGQIDEAAVYQHALTSDQVSDHHFARTFAGTSALASAVTVTDPAGNKTTTTYDVVHGQRRISTQNAEGGVTRYGYDTGGFLHSVTDPNGHVTTTGHDAAGNPVSRTACRDANSCWTSYATFYNNTADPLDPRNGKPTAARDARSTGPTDDRYKTTSSYTPLGLLEKQTLADGRFSLTTYTTGTEPAVAGGTTPPGLVATTTTPGGAITRYTYFSNGDLAKVTSPSGLLTSFTYDGVGRKTSETQTSDTFTNGVTTEYGYDTMSNVVTETGTGVKNEITGVTHTAKISRAFDPDGNLLTETTQDTTGGDTARTTSYHYDEFGRGDLVTDAENHTTAYTYDALNRVAGETDALGNTLTHSYTPRGQLSETTLKNWTGDPSGQTRDLVLVSHAYDPAGRLASTTDAMGATTQFSYFDDDLPATTTAKQVTQADGSRRDIVLERNTYDGAGHLTRQSTGGDKATVVHTVDAIGRITQSVFDPEDLARKTTFGYDNDDRLKNETRTVDATGRTVTATTDYDAAGNPTRTAIADETGTLGSTTSTFDDRGMLMSTVGARGTVTGADPTAYTTTYRYDALGRLVETTAPPVDTEENGSAPATTRPSTLVGYNTFGEATEGRDARGAVTRTSVDKLGRPTDVTLPDYTPPGASGPLASVSHATYDALGRTASVTDPLGRIARFGYDQLGNLTQQTDPAPGTTTTTLNEPNPFQTTQTDLGGAGITRYTWTPTGLQLSATTPTGARTEATYDELGRQLTTTVVERYPALQNLTSRFVWDDASNQTASTTPGGRTTTGVFNAAGEPVTVTAPGAGVTRFSYDRLGRTTETIDPTNRKTQSVFDGLDNITETKDYGSGPTVLRSTKATYDADGNQLSVTGPTGNSSTFTYDALGQMVKQTEKLSDTDAITTTFGYDANGNRTRFTDGRGNTTHYTFNPWNLPESTIEPATTQHPDATDRTWTTLYDIAGQAVTELLPGNVKRQSTYDGLGRLVGETGTGAAAVTTPRRLTYDLDGRLTGVGTDGTVNNNTYTYNDRGMLLRAQGPSGDSQYAYDADSYMTARTDAAGRTTYAYDSAGRLYLANDPLTGTQLRYNFDAAGRPTVEQYARVGTDGQTAIASQRSYAYDSLGRLASDTVTNLGTQTEVTGITYGYDLADRLTTKATTGTTGAAANTYTYDLAGRMDSWTSGSSTVTYTWDKSGSLVRQGDISGAYDARNRLQTWGTESYTYTPRGTTESVTNGTTRAITSDAFERTVNNGGSTFTYDSLDRVLTHNGTPFTYDGGSNSLVTDATTAYTRTPGGTLLATTPKTDLSSAHLSLTDQHTDLVAGLNPTGTSVAASRSYDPFGQTTATGGTNPAVGYQSGWTDSTTGEVNMAARWYQPRTGSFTSRDTWQLDPRPSGQGNRFAYGLASPLNATDPSGHAVPLILGGIALADALGWGVFATVVVGGGAVVTDTYLRKRDASSSSASTGSSSTSYANSWQVQDLELRHDYTGSSSFSTYSSSSPGSSRHSSGTHATTTSTHAPHARVTAPPRPVIDPNPNNGPHPKPAPTRPVPRPDWNPRNGGWKPGDGWDMVVGGLSLLNLLGDDEQLSPAQVTDPYSAPGVNPGGSNRDDNRRDCRRNGQGWVDPGTPDSAYGNRATGVEACLDSAYIETHPGTPVPRNGNKPPGYDWARSYVGYLGGQPRDVHACHLLGAQLSGSGTDLANLATCGSDANAYVGKPTKPIPPMDSMLTFEDTVRSLIDSQHVVQYKVTPDYDGGRTVPYKFRMSYMAWDSSGRYAGADTAKVSNLIYTAGRGWKNLGTAIDSRTGADVPMPGQR</sequence>
<dbReference type="Proteomes" id="UP000037023">
    <property type="component" value="Unassembled WGS sequence"/>
</dbReference>
<dbReference type="InterPro" id="IPR022385">
    <property type="entry name" value="Rhs_assc_core"/>
</dbReference>
<dbReference type="PANTHER" id="PTHR32305">
    <property type="match status" value="1"/>
</dbReference>
<dbReference type="NCBIfam" id="TIGR03696">
    <property type="entry name" value="Rhs_assc_core"/>
    <property type="match status" value="1"/>
</dbReference>
<dbReference type="InterPro" id="IPR013783">
    <property type="entry name" value="Ig-like_fold"/>
</dbReference>
<dbReference type="GO" id="GO:0005975">
    <property type="term" value="P:carbohydrate metabolic process"/>
    <property type="evidence" value="ECO:0007669"/>
    <property type="project" value="UniProtKB-ARBA"/>
</dbReference>
<dbReference type="PATRIC" id="fig|1938.6.peg.4469"/>
<dbReference type="Pfam" id="PF05593">
    <property type="entry name" value="RHS_repeat"/>
    <property type="match status" value="7"/>
</dbReference>
<dbReference type="NCBIfam" id="TIGR01643">
    <property type="entry name" value="YD_repeat_2x"/>
    <property type="match status" value="8"/>
</dbReference>
<dbReference type="PROSITE" id="PS50025">
    <property type="entry name" value="LAM_G_DOMAIN"/>
    <property type="match status" value="1"/>
</dbReference>
<dbReference type="InterPro" id="IPR045351">
    <property type="entry name" value="DUF6531"/>
</dbReference>
<gene>
    <name evidence="4" type="ORF">ADK34_20775</name>
</gene>
<feature type="region of interest" description="Disordered" evidence="2">
    <location>
        <begin position="1"/>
        <end position="63"/>
    </location>
</feature>
<dbReference type="Gene3D" id="3.40.570.10">
    <property type="entry name" value="Extracellular Endonuclease, subunit A"/>
    <property type="match status" value="1"/>
</dbReference>
<feature type="compositionally biased region" description="Pro residues" evidence="2">
    <location>
        <begin position="3223"/>
        <end position="3250"/>
    </location>
</feature>
<evidence type="ECO:0000259" key="3">
    <source>
        <dbReference type="PROSITE" id="PS50025"/>
    </source>
</evidence>
<feature type="domain" description="Laminin G" evidence="3">
    <location>
        <begin position="1036"/>
        <end position="1214"/>
    </location>
</feature>
<proteinExistence type="predicted"/>
<feature type="region of interest" description="Disordered" evidence="2">
    <location>
        <begin position="2385"/>
        <end position="2414"/>
    </location>
</feature>
<accession>A0A0L8K9Y3</accession>
<dbReference type="InterPro" id="IPR044929">
    <property type="entry name" value="DNA/RNA_non-sp_Endonuclease_sf"/>
</dbReference>
<dbReference type="SMART" id="SM00282">
    <property type="entry name" value="LamG"/>
    <property type="match status" value="3"/>
</dbReference>
<dbReference type="Gene3D" id="2.60.120.200">
    <property type="match status" value="3"/>
</dbReference>
<feature type="compositionally biased region" description="Low complexity" evidence="2">
    <location>
        <begin position="1"/>
        <end position="13"/>
    </location>
</feature>
<dbReference type="Gene3D" id="2.60.40.10">
    <property type="entry name" value="Immunoglobulins"/>
    <property type="match status" value="1"/>
</dbReference>
<dbReference type="Pfam" id="PF13385">
    <property type="entry name" value="Laminin_G_3"/>
    <property type="match status" value="3"/>
</dbReference>
<dbReference type="Gene3D" id="2.180.10.10">
    <property type="entry name" value="RHS repeat-associated core"/>
    <property type="match status" value="5"/>
</dbReference>
<dbReference type="CDD" id="cd00110">
    <property type="entry name" value="LamG"/>
    <property type="match status" value="3"/>
</dbReference>
<feature type="region of interest" description="Disordered" evidence="2">
    <location>
        <begin position="3185"/>
        <end position="3263"/>
    </location>
</feature>
<feature type="compositionally biased region" description="Basic and acidic residues" evidence="2">
    <location>
        <begin position="1832"/>
        <end position="1856"/>
    </location>
</feature>
<dbReference type="InterPro" id="IPR013320">
    <property type="entry name" value="ConA-like_dom_sf"/>
</dbReference>
<organism evidence="4 5">
    <name type="scientific">Streptomyces viridochromogenes</name>
    <dbReference type="NCBI Taxonomy" id="1938"/>
    <lineage>
        <taxon>Bacteria</taxon>
        <taxon>Bacillati</taxon>
        <taxon>Actinomycetota</taxon>
        <taxon>Actinomycetes</taxon>
        <taxon>Kitasatosporales</taxon>
        <taxon>Streptomycetaceae</taxon>
        <taxon>Streptomyces</taxon>
    </lineage>
</organism>
<dbReference type="OrthoDB" id="4981820at2"/>
<protein>
    <submittedName>
        <fullName evidence="4">Laminin G</fullName>
    </submittedName>
</protein>
<feature type="compositionally biased region" description="Polar residues" evidence="2">
    <location>
        <begin position="2401"/>
        <end position="2413"/>
    </location>
</feature>
<feature type="compositionally biased region" description="Polar residues" evidence="2">
    <location>
        <begin position="2295"/>
        <end position="2305"/>
    </location>
</feature>
<feature type="compositionally biased region" description="Basic and acidic residues" evidence="2">
    <location>
        <begin position="3303"/>
        <end position="3313"/>
    </location>
</feature>
<evidence type="ECO:0000313" key="5">
    <source>
        <dbReference type="Proteomes" id="UP000037023"/>
    </source>
</evidence>
<feature type="region of interest" description="Disordered" evidence="2">
    <location>
        <begin position="75"/>
        <end position="107"/>
    </location>
</feature>
<dbReference type="NCBIfam" id="NF033679">
    <property type="entry name" value="DNRLRE_dom"/>
    <property type="match status" value="1"/>
</dbReference>
<feature type="compositionally biased region" description="Low complexity" evidence="2">
    <location>
        <begin position="2387"/>
        <end position="2400"/>
    </location>
</feature>
<dbReference type="EMBL" id="LGUP01000237">
    <property type="protein sequence ID" value="KOG22690.1"/>
    <property type="molecule type" value="Genomic_DNA"/>
</dbReference>
<evidence type="ECO:0000313" key="4">
    <source>
        <dbReference type="EMBL" id="KOG22690.1"/>
    </source>
</evidence>
<comment type="caution">
    <text evidence="4">The sequence shown here is derived from an EMBL/GenBank/DDBJ whole genome shotgun (WGS) entry which is preliminary data.</text>
</comment>
<dbReference type="InterPro" id="IPR056823">
    <property type="entry name" value="TEN-like_YD-shell"/>
</dbReference>
<evidence type="ECO:0000256" key="2">
    <source>
        <dbReference type="SAM" id="MobiDB-lite"/>
    </source>
</evidence>
<keyword evidence="1" id="KW-0677">Repeat</keyword>
<dbReference type="InterPro" id="IPR031325">
    <property type="entry name" value="RHS_repeat"/>
</dbReference>
<reference evidence="4 5" key="1">
    <citation type="submission" date="2015-06" db="EMBL/GenBank/DDBJ databases">
        <authorList>
            <person name="Hoefler B.C."/>
            <person name="Straight P.D."/>
        </authorList>
    </citation>
    <scope>NUCLEOTIDE SEQUENCE [LARGE SCALE GENOMIC DNA]</scope>
    <source>
        <strain evidence="4 5">NRRL 3427</strain>
    </source>
</reference>
<dbReference type="RefSeq" id="WP_051786745.1">
    <property type="nucleotide sequence ID" value="NZ_LGUP01000237.1"/>
</dbReference>
<evidence type="ECO:0000256" key="1">
    <source>
        <dbReference type="ARBA" id="ARBA00022737"/>
    </source>
</evidence>
<dbReference type="PANTHER" id="PTHR32305:SF15">
    <property type="entry name" value="PROTEIN RHSA-RELATED"/>
    <property type="match status" value="1"/>
</dbReference>
<feature type="compositionally biased region" description="Low complexity" evidence="2">
    <location>
        <begin position="3185"/>
        <end position="3219"/>
    </location>
</feature>
<dbReference type="InterPro" id="IPR006530">
    <property type="entry name" value="YD"/>
</dbReference>
<dbReference type="InterPro" id="IPR050708">
    <property type="entry name" value="T6SS_VgrG/RHS"/>
</dbReference>